<dbReference type="AlphaFoldDB" id="A0A0B2PEJ2"/>
<organism evidence="1">
    <name type="scientific">Glycine soja</name>
    <name type="common">Wild soybean</name>
    <dbReference type="NCBI Taxonomy" id="3848"/>
    <lineage>
        <taxon>Eukaryota</taxon>
        <taxon>Viridiplantae</taxon>
        <taxon>Streptophyta</taxon>
        <taxon>Embryophyta</taxon>
        <taxon>Tracheophyta</taxon>
        <taxon>Spermatophyta</taxon>
        <taxon>Magnoliopsida</taxon>
        <taxon>eudicotyledons</taxon>
        <taxon>Gunneridae</taxon>
        <taxon>Pentapetalae</taxon>
        <taxon>rosids</taxon>
        <taxon>fabids</taxon>
        <taxon>Fabales</taxon>
        <taxon>Fabaceae</taxon>
        <taxon>Papilionoideae</taxon>
        <taxon>50 kb inversion clade</taxon>
        <taxon>NPAAA clade</taxon>
        <taxon>indigoferoid/millettioid clade</taxon>
        <taxon>Phaseoleae</taxon>
        <taxon>Glycine</taxon>
        <taxon>Glycine subgen. Soja</taxon>
    </lineage>
</organism>
<name>A0A0B2PEJ2_GLYSO</name>
<keyword evidence="1" id="KW-0648">Protein biosynthesis</keyword>
<gene>
    <name evidence="1" type="ORF">glysoja_035964</name>
</gene>
<keyword evidence="1" id="KW-0396">Initiation factor</keyword>
<reference evidence="1" key="1">
    <citation type="submission" date="2014-07" db="EMBL/GenBank/DDBJ databases">
        <title>Identification of a novel salt tolerance gene in wild soybean by whole-genome sequencing.</title>
        <authorList>
            <person name="Lam H.-M."/>
            <person name="Qi X."/>
            <person name="Li M.-W."/>
            <person name="Liu X."/>
            <person name="Xie M."/>
            <person name="Ni M."/>
            <person name="Xu X."/>
        </authorList>
    </citation>
    <scope>NUCLEOTIDE SEQUENCE [LARGE SCALE GENOMIC DNA]</scope>
    <source>
        <tissue evidence="1">Root</tissue>
    </source>
</reference>
<evidence type="ECO:0000313" key="1">
    <source>
        <dbReference type="EMBL" id="KHN06058.1"/>
    </source>
</evidence>
<dbReference type="Proteomes" id="UP000053555">
    <property type="component" value="Unassembled WGS sequence"/>
</dbReference>
<proteinExistence type="predicted"/>
<sequence>MLATIMADVMVMKEIEDTALHLNVDLFILDLDAIRLPPDEDCGIVSDDEVVYQEENLEFESGFGNIIVVEENLEFESGLPGGES</sequence>
<protein>
    <submittedName>
        <fullName evidence="1">Eukaryotic translation initiation factor 3 subunit B</fullName>
    </submittedName>
</protein>
<dbReference type="EMBL" id="KN667747">
    <property type="protein sequence ID" value="KHN06058.1"/>
    <property type="molecule type" value="Genomic_DNA"/>
</dbReference>
<accession>A0A0B2PEJ2</accession>
<dbReference type="GO" id="GO:0003743">
    <property type="term" value="F:translation initiation factor activity"/>
    <property type="evidence" value="ECO:0007669"/>
    <property type="project" value="UniProtKB-KW"/>
</dbReference>